<dbReference type="GO" id="GO:0003676">
    <property type="term" value="F:nucleic acid binding"/>
    <property type="evidence" value="ECO:0007669"/>
    <property type="project" value="InterPro"/>
</dbReference>
<gene>
    <name evidence="1" type="ORF">F5147DRAFT_577234</name>
</gene>
<dbReference type="AlphaFoldDB" id="A0A9P7JTH3"/>
<organism evidence="1 2">
    <name type="scientific">Suillus discolor</name>
    <dbReference type="NCBI Taxonomy" id="1912936"/>
    <lineage>
        <taxon>Eukaryota</taxon>
        <taxon>Fungi</taxon>
        <taxon>Dikarya</taxon>
        <taxon>Basidiomycota</taxon>
        <taxon>Agaricomycotina</taxon>
        <taxon>Agaricomycetes</taxon>
        <taxon>Agaricomycetidae</taxon>
        <taxon>Boletales</taxon>
        <taxon>Suillineae</taxon>
        <taxon>Suillaceae</taxon>
        <taxon>Suillus</taxon>
    </lineage>
</organism>
<dbReference type="Gene3D" id="3.30.420.10">
    <property type="entry name" value="Ribonuclease H-like superfamily/Ribonuclease H"/>
    <property type="match status" value="1"/>
</dbReference>
<dbReference type="EMBL" id="JABBWM010000029">
    <property type="protein sequence ID" value="KAG2107970.1"/>
    <property type="molecule type" value="Genomic_DNA"/>
</dbReference>
<sequence length="145" mass="17010">MECKDFKCPPDRTDCCCRRLMYTQPDFAKVESNLESVCRARGVNVIFLPKFHCELNFIEQCWGYVKQLYRMKERSSSEADLERNVLDSLNAVPQSSMQRFFVRSGRFVDAYKKGLDGKQAAWAIKKYRGHHILPESIMQELEQSR</sequence>
<protein>
    <recommendedName>
        <fullName evidence="3">Tc1-like transposase DDE domain-containing protein</fullName>
    </recommendedName>
</protein>
<dbReference type="OrthoDB" id="2416294at2759"/>
<dbReference type="PANTHER" id="PTHR35871">
    <property type="entry name" value="EXPRESSED PROTEIN"/>
    <property type="match status" value="1"/>
</dbReference>
<dbReference type="InterPro" id="IPR036397">
    <property type="entry name" value="RNaseH_sf"/>
</dbReference>
<dbReference type="Proteomes" id="UP000823399">
    <property type="component" value="Unassembled WGS sequence"/>
</dbReference>
<evidence type="ECO:0000313" key="2">
    <source>
        <dbReference type="Proteomes" id="UP000823399"/>
    </source>
</evidence>
<comment type="caution">
    <text evidence="1">The sequence shown here is derived from an EMBL/GenBank/DDBJ whole genome shotgun (WGS) entry which is preliminary data.</text>
</comment>
<dbReference type="GeneID" id="64693643"/>
<name>A0A9P7JTH3_9AGAM</name>
<dbReference type="RefSeq" id="XP_041292568.1">
    <property type="nucleotide sequence ID" value="XM_041431384.1"/>
</dbReference>
<accession>A0A9P7JTH3</accession>
<evidence type="ECO:0000313" key="1">
    <source>
        <dbReference type="EMBL" id="KAG2107970.1"/>
    </source>
</evidence>
<reference evidence="1" key="1">
    <citation type="journal article" date="2020" name="New Phytol.">
        <title>Comparative genomics reveals dynamic genome evolution in host specialist ectomycorrhizal fungi.</title>
        <authorList>
            <person name="Lofgren L.A."/>
            <person name="Nguyen N.H."/>
            <person name="Vilgalys R."/>
            <person name="Ruytinx J."/>
            <person name="Liao H.L."/>
            <person name="Branco S."/>
            <person name="Kuo A."/>
            <person name="LaButti K."/>
            <person name="Lipzen A."/>
            <person name="Andreopoulos W."/>
            <person name="Pangilinan J."/>
            <person name="Riley R."/>
            <person name="Hundley H."/>
            <person name="Na H."/>
            <person name="Barry K."/>
            <person name="Grigoriev I.V."/>
            <person name="Stajich J.E."/>
            <person name="Kennedy P.G."/>
        </authorList>
    </citation>
    <scope>NUCLEOTIDE SEQUENCE</scope>
    <source>
        <strain evidence="1">FC423</strain>
    </source>
</reference>
<keyword evidence="2" id="KW-1185">Reference proteome</keyword>
<evidence type="ECO:0008006" key="3">
    <source>
        <dbReference type="Google" id="ProtNLM"/>
    </source>
</evidence>
<dbReference type="PANTHER" id="PTHR35871:SF1">
    <property type="entry name" value="CXC1-LIKE CYSTEINE CLUSTER ASSOCIATED WITH KDZ TRANSPOSASES DOMAIN-CONTAINING PROTEIN"/>
    <property type="match status" value="1"/>
</dbReference>
<proteinExistence type="predicted"/>